<reference evidence="2" key="1">
    <citation type="submission" date="2022-11" db="UniProtKB">
        <authorList>
            <consortium name="WormBaseParasite"/>
        </authorList>
    </citation>
    <scope>IDENTIFICATION</scope>
</reference>
<evidence type="ECO:0000313" key="2">
    <source>
        <dbReference type="WBParaSite" id="ES5_v2.g30816.t1"/>
    </source>
</evidence>
<name>A0AC34GMF7_9BILA</name>
<proteinExistence type="predicted"/>
<dbReference type="WBParaSite" id="ES5_v2.g30816.t1">
    <property type="protein sequence ID" value="ES5_v2.g30816.t1"/>
    <property type="gene ID" value="ES5_v2.g30816"/>
</dbReference>
<evidence type="ECO:0000313" key="1">
    <source>
        <dbReference type="Proteomes" id="UP000887579"/>
    </source>
</evidence>
<sequence>MTSEKAKHNKATKRENNFPVVRINEGEKWYEHEYNEKLDPKAKQDATKLSEAEAMATKLLERDIERAEILRKQKGQSDAGWISKVIKSGTQADRISAVQLMTQMEPVHSLTHVNSLIELLKKHRTREGIPILS</sequence>
<accession>A0AC34GMF7</accession>
<organism evidence="1 2">
    <name type="scientific">Panagrolaimus sp. ES5</name>
    <dbReference type="NCBI Taxonomy" id="591445"/>
    <lineage>
        <taxon>Eukaryota</taxon>
        <taxon>Metazoa</taxon>
        <taxon>Ecdysozoa</taxon>
        <taxon>Nematoda</taxon>
        <taxon>Chromadorea</taxon>
        <taxon>Rhabditida</taxon>
        <taxon>Tylenchina</taxon>
        <taxon>Panagrolaimomorpha</taxon>
        <taxon>Panagrolaimoidea</taxon>
        <taxon>Panagrolaimidae</taxon>
        <taxon>Panagrolaimus</taxon>
    </lineage>
</organism>
<protein>
    <submittedName>
        <fullName evidence="2">Uncharacterized protein</fullName>
    </submittedName>
</protein>
<dbReference type="Proteomes" id="UP000887579">
    <property type="component" value="Unplaced"/>
</dbReference>